<evidence type="ECO:0000256" key="1">
    <source>
        <dbReference type="ARBA" id="ARBA00002061"/>
    </source>
</evidence>
<comment type="similarity">
    <text evidence="3">Belongs to the YajC family.</text>
</comment>
<comment type="subcellular location">
    <subcellularLocation>
        <location evidence="2">Cell membrane</location>
        <topology evidence="2">Single-pass membrane protein</topology>
    </subcellularLocation>
</comment>
<dbReference type="NCBIfam" id="TIGR00739">
    <property type="entry name" value="yajC"/>
    <property type="match status" value="1"/>
</dbReference>
<dbReference type="GO" id="GO:0015031">
    <property type="term" value="P:protein transport"/>
    <property type="evidence" value="ECO:0007669"/>
    <property type="project" value="UniProtKB-KW"/>
</dbReference>
<evidence type="ECO:0000313" key="15">
    <source>
        <dbReference type="Proteomes" id="UP000470384"/>
    </source>
</evidence>
<keyword evidence="6" id="KW-0813">Transport</keyword>
<keyword evidence="7" id="KW-1003">Cell membrane</keyword>
<dbReference type="PANTHER" id="PTHR33909:SF1">
    <property type="entry name" value="SEC TRANSLOCON ACCESSORY COMPLEX SUBUNIT YAJC"/>
    <property type="match status" value="1"/>
</dbReference>
<organism evidence="14 15">
    <name type="scientific">Pyruvatibacter mobilis</name>
    <dbReference type="NCBI Taxonomy" id="1712261"/>
    <lineage>
        <taxon>Bacteria</taxon>
        <taxon>Pseudomonadati</taxon>
        <taxon>Pseudomonadota</taxon>
        <taxon>Alphaproteobacteria</taxon>
        <taxon>Hyphomicrobiales</taxon>
        <taxon>Parvibaculaceae</taxon>
        <taxon>Pyruvatibacter</taxon>
    </lineage>
</organism>
<evidence type="ECO:0000256" key="2">
    <source>
        <dbReference type="ARBA" id="ARBA00004162"/>
    </source>
</evidence>
<keyword evidence="12" id="KW-0472">Membrane</keyword>
<evidence type="ECO:0000256" key="8">
    <source>
        <dbReference type="ARBA" id="ARBA00022692"/>
    </source>
</evidence>
<proteinExistence type="inferred from homology"/>
<evidence type="ECO:0000256" key="4">
    <source>
        <dbReference type="ARBA" id="ARBA00011718"/>
    </source>
</evidence>
<dbReference type="GeneID" id="300654673"/>
<feature type="region of interest" description="Disordered" evidence="13">
    <location>
        <begin position="96"/>
        <end position="126"/>
    </location>
</feature>
<accession>A0A845QBW7</accession>
<dbReference type="InterPro" id="IPR003849">
    <property type="entry name" value="Preprotein_translocase_YajC"/>
</dbReference>
<evidence type="ECO:0000256" key="10">
    <source>
        <dbReference type="ARBA" id="ARBA00022989"/>
    </source>
</evidence>
<comment type="caution">
    <text evidence="14">The sequence shown here is derived from an EMBL/GenBank/DDBJ whole genome shotgun (WGS) entry which is preliminary data.</text>
</comment>
<evidence type="ECO:0000256" key="6">
    <source>
        <dbReference type="ARBA" id="ARBA00022448"/>
    </source>
</evidence>
<comment type="function">
    <text evidence="1">The SecYEG-SecDF-YajC-YidC holo-translocon (HTL) protein secretase/insertase is a supercomplex required for protein secretion, insertion of proteins into membranes, and assembly of membrane protein complexes. While the SecYEG complex is essential for assembly of a number of proteins and complexes, the SecDF-YajC-YidC subcomplex facilitates these functions.</text>
</comment>
<dbReference type="GO" id="GO:0005886">
    <property type="term" value="C:plasma membrane"/>
    <property type="evidence" value="ECO:0007669"/>
    <property type="project" value="UniProtKB-SubCell"/>
</dbReference>
<dbReference type="SMART" id="SM01323">
    <property type="entry name" value="YajC"/>
    <property type="match status" value="1"/>
</dbReference>
<dbReference type="OrthoDB" id="9811406at2"/>
<evidence type="ECO:0000313" key="14">
    <source>
        <dbReference type="EMBL" id="NBG95964.1"/>
    </source>
</evidence>
<evidence type="ECO:0000256" key="5">
    <source>
        <dbReference type="ARBA" id="ARBA00014962"/>
    </source>
</evidence>
<name>A0A845QBW7_9HYPH</name>
<evidence type="ECO:0000256" key="9">
    <source>
        <dbReference type="ARBA" id="ARBA00022927"/>
    </source>
</evidence>
<reference evidence="14 15" key="1">
    <citation type="journal article" date="2016" name="Int. J. Syst. Evol. Microbiol.">
        <title>Pyruvatibacter mobilis gen. nov., sp. nov., a marine bacterium from the culture broth of Picochlorum sp. 122.</title>
        <authorList>
            <person name="Wang G."/>
            <person name="Tang M."/>
            <person name="Wu H."/>
            <person name="Dai S."/>
            <person name="Li T."/>
            <person name="Chen C."/>
            <person name="He H."/>
            <person name="Fan J."/>
            <person name="Xiang W."/>
            <person name="Li X."/>
        </authorList>
    </citation>
    <scope>NUCLEOTIDE SEQUENCE [LARGE SCALE GENOMIC DNA]</scope>
    <source>
        <strain evidence="14 15">GYP-11</strain>
    </source>
</reference>
<sequence>MLITPAYAQTAGGGGGDFLVTLFPFLIVFAIIYLLILRPQQKRIKEHNAMVSGVRRGDTVVTAGGLIGKVTKVADDNEVVVEVAEGVRVRVVRSTLSDVRSKTEPAANEASKTAPKAANDQDGQSS</sequence>
<gene>
    <name evidence="14" type="primary">yajC</name>
    <name evidence="14" type="ORF">GTQ45_09495</name>
</gene>
<protein>
    <recommendedName>
        <fullName evidence="5">Sec translocon accessory complex subunit YajC</fullName>
    </recommendedName>
</protein>
<keyword evidence="11" id="KW-0811">Translocation</keyword>
<keyword evidence="9" id="KW-0653">Protein transport</keyword>
<evidence type="ECO:0000256" key="11">
    <source>
        <dbReference type="ARBA" id="ARBA00023010"/>
    </source>
</evidence>
<dbReference type="EMBL" id="WXYQ01000006">
    <property type="protein sequence ID" value="NBG95964.1"/>
    <property type="molecule type" value="Genomic_DNA"/>
</dbReference>
<dbReference type="PRINTS" id="PR01853">
    <property type="entry name" value="YAJCTRNLCASE"/>
</dbReference>
<evidence type="ECO:0000256" key="12">
    <source>
        <dbReference type="ARBA" id="ARBA00023136"/>
    </source>
</evidence>
<comment type="subunit">
    <text evidence="4">Part of the SecDF-YidC-YajC translocase complex. The SecDF-YidC-YajC translocase forms a supercomplex with SecYEG, called the holo-translocon (HTL).</text>
</comment>
<keyword evidence="15" id="KW-1185">Reference proteome</keyword>
<dbReference type="AlphaFoldDB" id="A0A845QBW7"/>
<evidence type="ECO:0000256" key="3">
    <source>
        <dbReference type="ARBA" id="ARBA00006742"/>
    </source>
</evidence>
<dbReference type="RefSeq" id="WP_027841690.1">
    <property type="nucleotide sequence ID" value="NZ_BMHN01000001.1"/>
</dbReference>
<keyword evidence="10" id="KW-1133">Transmembrane helix</keyword>
<evidence type="ECO:0000256" key="13">
    <source>
        <dbReference type="SAM" id="MobiDB-lite"/>
    </source>
</evidence>
<evidence type="ECO:0000256" key="7">
    <source>
        <dbReference type="ARBA" id="ARBA00022475"/>
    </source>
</evidence>
<keyword evidence="8" id="KW-0812">Transmembrane</keyword>
<dbReference type="Proteomes" id="UP000470384">
    <property type="component" value="Unassembled WGS sequence"/>
</dbReference>
<dbReference type="Pfam" id="PF02699">
    <property type="entry name" value="YajC"/>
    <property type="match status" value="1"/>
</dbReference>
<dbReference type="PANTHER" id="PTHR33909">
    <property type="entry name" value="SEC TRANSLOCON ACCESSORY COMPLEX SUBUNIT YAJC"/>
    <property type="match status" value="1"/>
</dbReference>